<dbReference type="InterPro" id="IPR050152">
    <property type="entry name" value="ChlB/BchB/BchZ"/>
</dbReference>
<keyword evidence="6 15" id="KW-0479">Metal-binding</keyword>
<dbReference type="Proteomes" id="UP000001929">
    <property type="component" value="Chromosome"/>
</dbReference>
<evidence type="ECO:0000256" key="6">
    <source>
        <dbReference type="ARBA" id="ARBA00022723"/>
    </source>
</evidence>
<dbReference type="PANTHER" id="PTHR33712:SF7">
    <property type="entry name" value="LIGHT-INDEPENDENT PROTOCHLOROPHYLLIDE REDUCTASE SUBUNIT B"/>
    <property type="match status" value="1"/>
</dbReference>
<dbReference type="Pfam" id="PF11844">
    <property type="entry name" value="DUF3364"/>
    <property type="match status" value="1"/>
</dbReference>
<feature type="domain" description="Nitrogenase/oxidoreductase component 1" evidence="16">
    <location>
        <begin position="70"/>
        <end position="489"/>
    </location>
</feature>
<keyword evidence="8 15" id="KW-0067">ATP-binding</keyword>
<sequence length="510" mass="56434">MPQNADLIKDHIPLFREPEYKEMFARKRECFENSHGEAKVAEVAEWTKSWDYREKNLAREALVINPNKACQPLGALFAAAGFDGTLGYVHGSQGCAAYFRSHLSRHFKEASSVVSDSMTEDAAVFGGLNNMVDGLANAYALYKPKMIAVCTSCMAEVIGDDISSFIGNAKTKESIPADFPVPFAHTPSFVGSHIVGYDNMMKGILTTFWDGKVRDAATDKINIIPGFDGYSVGNIRELKRILGMIGVEYTVLSDTSDVYDTPTDGEFRMYDGGTTQDDTIAALQAKATLSLSEYCTPATLKFIAETGQETAAFNYPMGVGATDDFLVKLVALTGKDIPEALTKERGRLVDALADSMTWLHGKKMAVYGDPDFTLSMVRFLLEMGVEPVHVLATNGTKKWEKQVKALLATSPFGKDAQVWQGKDLWHLRSLLATEPADFLIGNSYGKYLELDLGIPLIRLTFPIFDRHHHHRFPTMFYDGSLRVLTTILDKVFDTLDRESGENGISFDLTR</sequence>
<dbReference type="AlphaFoldDB" id="Q2RVN2"/>
<reference evidence="18 19" key="1">
    <citation type="journal article" date="2011" name="Stand. Genomic Sci.">
        <title>Complete genome sequence of Rhodospirillum rubrum type strain (S1).</title>
        <authorList>
            <person name="Munk A.C."/>
            <person name="Copeland A."/>
            <person name="Lucas S."/>
            <person name="Lapidus A."/>
            <person name="Del Rio T.G."/>
            <person name="Barry K."/>
            <person name="Detter J.C."/>
            <person name="Hammon N."/>
            <person name="Israni S."/>
            <person name="Pitluck S."/>
            <person name="Brettin T."/>
            <person name="Bruce D."/>
            <person name="Han C."/>
            <person name="Tapia R."/>
            <person name="Gilna P."/>
            <person name="Schmutz J."/>
            <person name="Larimer F."/>
            <person name="Land M."/>
            <person name="Kyrpides N.C."/>
            <person name="Mavromatis K."/>
            <person name="Richardson P."/>
            <person name="Rohde M."/>
            <person name="Goker M."/>
            <person name="Klenk H.P."/>
            <person name="Zhang Y."/>
            <person name="Roberts G.P."/>
            <person name="Reslewic S."/>
            <person name="Schwartz D.C."/>
        </authorList>
    </citation>
    <scope>NUCLEOTIDE SEQUENCE [LARGE SCALE GENOMIC DNA]</scope>
    <source>
        <strain evidence="19">ATCC 11170 / ATH 1.1.1 / DSM 467 / LMG 4362 / NCIMB 8255 / S1</strain>
    </source>
</reference>
<evidence type="ECO:0000256" key="13">
    <source>
        <dbReference type="ARBA" id="ARBA00047967"/>
    </source>
</evidence>
<evidence type="ECO:0000256" key="10">
    <source>
        <dbReference type="ARBA" id="ARBA00023004"/>
    </source>
</evidence>
<dbReference type="GO" id="GO:0005524">
    <property type="term" value="F:ATP binding"/>
    <property type="evidence" value="ECO:0007669"/>
    <property type="project" value="UniProtKB-KW"/>
</dbReference>
<evidence type="ECO:0000256" key="5">
    <source>
        <dbReference type="ARBA" id="ARBA00014775"/>
    </source>
</evidence>
<dbReference type="InterPro" id="IPR024564">
    <property type="entry name" value="Nase_Mo-Fe_CF_bsu_N"/>
</dbReference>
<evidence type="ECO:0000313" key="18">
    <source>
        <dbReference type="EMBL" id="ABC21813.1"/>
    </source>
</evidence>
<comment type="catalytic activity">
    <reaction evidence="13 15">
        <text>N2 + 8 reduced [2Fe-2S]-[ferredoxin] + 16 ATP + 16 H2O = H2 + 8 oxidized [2Fe-2S]-[ferredoxin] + 2 NH4(+) + 16 ADP + 16 phosphate + 6 H(+)</text>
        <dbReference type="Rhea" id="RHEA:21448"/>
        <dbReference type="Rhea" id="RHEA-COMP:10000"/>
        <dbReference type="Rhea" id="RHEA-COMP:10001"/>
        <dbReference type="ChEBI" id="CHEBI:15377"/>
        <dbReference type="ChEBI" id="CHEBI:15378"/>
        <dbReference type="ChEBI" id="CHEBI:17997"/>
        <dbReference type="ChEBI" id="CHEBI:18276"/>
        <dbReference type="ChEBI" id="CHEBI:28938"/>
        <dbReference type="ChEBI" id="CHEBI:30616"/>
        <dbReference type="ChEBI" id="CHEBI:33737"/>
        <dbReference type="ChEBI" id="CHEBI:33738"/>
        <dbReference type="ChEBI" id="CHEBI:43474"/>
        <dbReference type="ChEBI" id="CHEBI:456216"/>
        <dbReference type="EC" id="1.18.6.1"/>
    </reaction>
</comment>
<keyword evidence="19" id="KW-1185">Reference proteome</keyword>
<dbReference type="InterPro" id="IPR000510">
    <property type="entry name" value="Nase/OxRdtase_comp1"/>
</dbReference>
<dbReference type="Pfam" id="PF00148">
    <property type="entry name" value="Oxidored_nitro"/>
    <property type="match status" value="1"/>
</dbReference>
<dbReference type="GO" id="GO:0016163">
    <property type="term" value="F:nitrogenase activity"/>
    <property type="evidence" value="ECO:0007669"/>
    <property type="project" value="UniProtKB-EC"/>
</dbReference>
<dbReference type="InterPro" id="IPR005976">
    <property type="entry name" value="Nase_Mo-Fe_CF_bsu"/>
</dbReference>
<proteinExistence type="inferred from homology"/>
<dbReference type="eggNOG" id="COG2710">
    <property type="taxonomic scope" value="Bacteria"/>
</dbReference>
<dbReference type="SUPFAM" id="SSF53807">
    <property type="entry name" value="Helical backbone' metal receptor"/>
    <property type="match status" value="1"/>
</dbReference>
<dbReference type="GO" id="GO:0051536">
    <property type="term" value="F:iron-sulfur cluster binding"/>
    <property type="evidence" value="ECO:0007669"/>
    <property type="project" value="UniProtKB-KW"/>
</dbReference>
<dbReference type="PANTHER" id="PTHR33712">
    <property type="entry name" value="LIGHT-INDEPENDENT PROTOCHLOROPHYLLIDE REDUCTASE SUBUNIT B"/>
    <property type="match status" value="1"/>
</dbReference>
<dbReference type="PATRIC" id="fig|269796.9.peg.1067"/>
<evidence type="ECO:0000256" key="12">
    <source>
        <dbReference type="ARBA" id="ARBA00023231"/>
    </source>
</evidence>
<dbReference type="EC" id="1.18.6.1" evidence="4 15"/>
<comment type="cofactor">
    <cofactor evidence="15">
        <name>[8Fe-7S] cluster</name>
        <dbReference type="ChEBI" id="CHEBI:21143"/>
    </cofactor>
    <text evidence="15">Binds 1 [8Fe-7S] cluster per heterodimer.</text>
</comment>
<dbReference type="GO" id="GO:0046872">
    <property type="term" value="F:metal ion binding"/>
    <property type="evidence" value="ECO:0007669"/>
    <property type="project" value="UniProtKB-KW"/>
</dbReference>
<comment type="similarity">
    <text evidence="2 14">Belongs to the NifD/NifK/NifE/NifN family.</text>
</comment>
<evidence type="ECO:0000256" key="3">
    <source>
        <dbReference type="ARBA" id="ARBA00011462"/>
    </source>
</evidence>
<dbReference type="HOGENOM" id="CLU_025876_2_0_5"/>
<evidence type="ECO:0000256" key="8">
    <source>
        <dbReference type="ARBA" id="ARBA00022840"/>
    </source>
</evidence>
<dbReference type="PhylomeDB" id="Q2RVN2"/>
<dbReference type="InterPro" id="IPR000318">
    <property type="entry name" value="Nase_comp1_CS"/>
</dbReference>
<evidence type="ECO:0000256" key="9">
    <source>
        <dbReference type="ARBA" id="ARBA00023002"/>
    </source>
</evidence>
<evidence type="ECO:0000256" key="7">
    <source>
        <dbReference type="ARBA" id="ARBA00022741"/>
    </source>
</evidence>
<dbReference type="Gene3D" id="1.20.89.10">
    <property type="entry name" value="Nitrogenase Molybdenum-iron Protein, subunit B, domain 4"/>
    <property type="match status" value="1"/>
</dbReference>
<keyword evidence="11 15" id="KW-0411">Iron-sulfur</keyword>
<evidence type="ECO:0000256" key="15">
    <source>
        <dbReference type="RuleBase" id="RU364127"/>
    </source>
</evidence>
<dbReference type="EnsemblBacteria" id="ABC21813">
    <property type="protein sequence ID" value="ABC21813"/>
    <property type="gene ID" value="Rru_A1012"/>
</dbReference>
<name>Q2RVN2_RHORT</name>
<comment type="subunit">
    <text evidence="3 15">Tetramer of two alpha and two beta chains. Forms complex with the iron protein (nitrogenase component 2).</text>
</comment>
<evidence type="ECO:0000313" key="19">
    <source>
        <dbReference type="Proteomes" id="UP000001929"/>
    </source>
</evidence>
<dbReference type="RefSeq" id="WP_011388767.1">
    <property type="nucleotide sequence ID" value="NC_007643.1"/>
</dbReference>
<evidence type="ECO:0000256" key="11">
    <source>
        <dbReference type="ARBA" id="ARBA00023014"/>
    </source>
</evidence>
<dbReference type="GO" id="GO:0016612">
    <property type="term" value="C:molybdenum-iron nitrogenase complex"/>
    <property type="evidence" value="ECO:0007669"/>
    <property type="project" value="InterPro"/>
</dbReference>
<evidence type="ECO:0000256" key="1">
    <source>
        <dbReference type="ARBA" id="ARBA00002621"/>
    </source>
</evidence>
<protein>
    <recommendedName>
        <fullName evidence="5 15">Nitrogenase molybdenum-iron protein beta chain</fullName>
        <ecNumber evidence="4 15">1.18.6.1</ecNumber>
    </recommendedName>
    <alternativeName>
        <fullName evidence="15">Dinitrogenase</fullName>
    </alternativeName>
</protein>
<feature type="domain" description="Nitrogenase molybdenum-iron protein beta chain N-terminal" evidence="17">
    <location>
        <begin position="1"/>
        <end position="56"/>
    </location>
</feature>
<dbReference type="CDD" id="cd01974">
    <property type="entry name" value="Nitrogenase_MoFe_beta"/>
    <property type="match status" value="1"/>
</dbReference>
<evidence type="ECO:0000256" key="4">
    <source>
        <dbReference type="ARBA" id="ARBA00012773"/>
    </source>
</evidence>
<keyword evidence="10 15" id="KW-0408">Iron</keyword>
<organism evidence="18 19">
    <name type="scientific">Rhodospirillum rubrum (strain ATCC 11170 / ATH 1.1.1 / DSM 467 / LMG 4362 / NCIMB 8255 / S1)</name>
    <dbReference type="NCBI Taxonomy" id="269796"/>
    <lineage>
        <taxon>Bacteria</taxon>
        <taxon>Pseudomonadati</taxon>
        <taxon>Pseudomonadota</taxon>
        <taxon>Alphaproteobacteria</taxon>
        <taxon>Rhodospirillales</taxon>
        <taxon>Rhodospirillaceae</taxon>
        <taxon>Rhodospirillum</taxon>
    </lineage>
</organism>
<evidence type="ECO:0000256" key="2">
    <source>
        <dbReference type="ARBA" id="ARBA00011002"/>
    </source>
</evidence>
<dbReference type="Gene3D" id="3.40.50.1980">
    <property type="entry name" value="Nitrogenase molybdenum iron protein domain"/>
    <property type="match status" value="3"/>
</dbReference>
<comment type="function">
    <text evidence="1 15">This molybdenum-iron protein is part of the nitrogenase complex that catalyzes the key enzymatic reactions in nitrogen fixation.</text>
</comment>
<dbReference type="KEGG" id="rru:Rru_A1012"/>
<accession>Q2RVN2</accession>
<dbReference type="PROSITE" id="PS00699">
    <property type="entry name" value="NITROGENASE_1_1"/>
    <property type="match status" value="1"/>
</dbReference>
<evidence type="ECO:0000259" key="16">
    <source>
        <dbReference type="Pfam" id="PF00148"/>
    </source>
</evidence>
<dbReference type="EMBL" id="CP000230">
    <property type="protein sequence ID" value="ABC21813.1"/>
    <property type="molecule type" value="Genomic_DNA"/>
</dbReference>
<gene>
    <name evidence="18" type="ordered locus">Rru_A1012</name>
</gene>
<dbReference type="STRING" id="269796.Rru_A1012"/>
<dbReference type="NCBIfam" id="TIGR01286">
    <property type="entry name" value="nifK"/>
    <property type="match status" value="1"/>
</dbReference>
<keyword evidence="9 15" id="KW-0560">Oxidoreductase</keyword>
<evidence type="ECO:0000256" key="14">
    <source>
        <dbReference type="RuleBase" id="RU004021"/>
    </source>
</evidence>
<evidence type="ECO:0000259" key="17">
    <source>
        <dbReference type="Pfam" id="PF11844"/>
    </source>
</evidence>
<keyword evidence="12 14" id="KW-0535">Nitrogen fixation</keyword>
<keyword evidence="7 15" id="KW-0547">Nucleotide-binding</keyword>